<dbReference type="PANTHER" id="PTHR13138">
    <property type="entry name" value="PROTEIN LIN1"/>
    <property type="match status" value="1"/>
</dbReference>
<gene>
    <name evidence="2" type="ORF">WJX73_008691</name>
</gene>
<accession>A0AAW1NPX6</accession>
<feature type="region of interest" description="Disordered" evidence="1">
    <location>
        <begin position="110"/>
        <end position="287"/>
    </location>
</feature>
<feature type="compositionally biased region" description="Low complexity" evidence="1">
    <location>
        <begin position="200"/>
        <end position="222"/>
    </location>
</feature>
<feature type="compositionally biased region" description="Low complexity" evidence="1">
    <location>
        <begin position="1"/>
        <end position="16"/>
    </location>
</feature>
<dbReference type="InterPro" id="IPR039905">
    <property type="entry name" value="CD2BP2/Lin1"/>
</dbReference>
<evidence type="ECO:0000256" key="1">
    <source>
        <dbReference type="SAM" id="MobiDB-lite"/>
    </source>
</evidence>
<feature type="compositionally biased region" description="Polar residues" evidence="1">
    <location>
        <begin position="154"/>
        <end position="183"/>
    </location>
</feature>
<feature type="region of interest" description="Disordered" evidence="1">
    <location>
        <begin position="1"/>
        <end position="24"/>
    </location>
</feature>
<dbReference type="AlphaFoldDB" id="A0AAW1NPX6"/>
<organism evidence="2 3">
    <name type="scientific">Symbiochloris irregularis</name>
    <dbReference type="NCBI Taxonomy" id="706552"/>
    <lineage>
        <taxon>Eukaryota</taxon>
        <taxon>Viridiplantae</taxon>
        <taxon>Chlorophyta</taxon>
        <taxon>core chlorophytes</taxon>
        <taxon>Trebouxiophyceae</taxon>
        <taxon>Trebouxiales</taxon>
        <taxon>Trebouxiaceae</taxon>
        <taxon>Symbiochloris</taxon>
    </lineage>
</organism>
<name>A0AAW1NPX6_9CHLO</name>
<comment type="caution">
    <text evidence="2">The sequence shown here is derived from an EMBL/GenBank/DDBJ whole genome shotgun (WGS) entry which is preliminary data.</text>
</comment>
<reference evidence="2 3" key="1">
    <citation type="journal article" date="2024" name="Nat. Commun.">
        <title>Phylogenomics reveals the evolutionary origins of lichenization in chlorophyte algae.</title>
        <authorList>
            <person name="Puginier C."/>
            <person name="Libourel C."/>
            <person name="Otte J."/>
            <person name="Skaloud P."/>
            <person name="Haon M."/>
            <person name="Grisel S."/>
            <person name="Petersen M."/>
            <person name="Berrin J.G."/>
            <person name="Delaux P.M."/>
            <person name="Dal Grande F."/>
            <person name="Keller J."/>
        </authorList>
    </citation>
    <scope>NUCLEOTIDE SEQUENCE [LARGE SCALE GENOMIC DNA]</scope>
    <source>
        <strain evidence="2 3">SAG 2036</strain>
    </source>
</reference>
<evidence type="ECO:0000313" key="3">
    <source>
        <dbReference type="Proteomes" id="UP001465755"/>
    </source>
</evidence>
<feature type="compositionally biased region" description="Low complexity" evidence="1">
    <location>
        <begin position="241"/>
        <end position="252"/>
    </location>
</feature>
<evidence type="ECO:0000313" key="2">
    <source>
        <dbReference type="EMBL" id="KAK9792678.1"/>
    </source>
</evidence>
<proteinExistence type="predicted"/>
<feature type="compositionally biased region" description="Basic and acidic residues" evidence="1">
    <location>
        <begin position="66"/>
        <end position="76"/>
    </location>
</feature>
<dbReference type="EMBL" id="JALJOQ010000161">
    <property type="protein sequence ID" value="KAK9792678.1"/>
    <property type="molecule type" value="Genomic_DNA"/>
</dbReference>
<sequence>MSFEWGSGSNWRSGGSLAVDKSQAGYPPGVLKRQILEILQSDKDTVPRALKRLRPTPVPRGKKRKTAESSRAEDGRGQGLDVAFNQLTEAASELMDMGYEDIYQHTREQIAASISSEDGPRQGSQYVWHDDGTVANDKAAKHAMYQRDRDADITTYQAPQAKQQNGSNSSQDAQKPALQTDTVGNVGASLHQAEPKHAAAADASSSAADEPSSKAAAAAPSSGRLLSPGAGSAKHLRPGPSLSSVSDFSRSLLEPREHMAGESAALVDSTSPRRRFCSGIGGSYASA</sequence>
<keyword evidence="3" id="KW-1185">Reference proteome</keyword>
<feature type="region of interest" description="Disordered" evidence="1">
    <location>
        <begin position="46"/>
        <end position="81"/>
    </location>
</feature>
<feature type="compositionally biased region" description="Basic residues" evidence="1">
    <location>
        <begin position="49"/>
        <end position="65"/>
    </location>
</feature>
<protein>
    <submittedName>
        <fullName evidence="2">Uncharacterized protein</fullName>
    </submittedName>
</protein>
<dbReference type="PANTHER" id="PTHR13138:SF3">
    <property type="entry name" value="CD2 ANTIGEN CYTOPLASMIC TAIL-BINDING PROTEIN 2"/>
    <property type="match status" value="1"/>
</dbReference>
<dbReference type="GO" id="GO:0005682">
    <property type="term" value="C:U5 snRNP"/>
    <property type="evidence" value="ECO:0007669"/>
    <property type="project" value="InterPro"/>
</dbReference>
<dbReference type="Proteomes" id="UP001465755">
    <property type="component" value="Unassembled WGS sequence"/>
</dbReference>